<organism evidence="4 5">
    <name type="scientific">Acidiphilium acidophilum</name>
    <name type="common">Thiobacillus acidophilus</name>
    <dbReference type="NCBI Taxonomy" id="76588"/>
    <lineage>
        <taxon>Bacteria</taxon>
        <taxon>Pseudomonadati</taxon>
        <taxon>Pseudomonadota</taxon>
        <taxon>Alphaproteobacteria</taxon>
        <taxon>Acetobacterales</taxon>
        <taxon>Acidocellaceae</taxon>
        <taxon>Acidiphilium</taxon>
    </lineage>
</organism>
<feature type="chain" id="PRO_5043488526" evidence="2">
    <location>
        <begin position="24"/>
        <end position="254"/>
    </location>
</feature>
<keyword evidence="1" id="KW-0812">Transmembrane</keyword>
<dbReference type="InterPro" id="IPR013424">
    <property type="entry name" value="Ice-binding_C"/>
</dbReference>
<reference evidence="4 5" key="1">
    <citation type="submission" date="2023-11" db="EMBL/GenBank/DDBJ databases">
        <title>MicrobeMod: A computational toolkit for identifying prokaryotic methylation and restriction-modification with nanopore sequencing.</title>
        <authorList>
            <person name="Crits-Christoph A."/>
            <person name="Kang S.C."/>
            <person name="Lee H."/>
            <person name="Ostrov N."/>
        </authorList>
    </citation>
    <scope>NUCLEOTIDE SEQUENCE [LARGE SCALE GENOMIC DNA]</scope>
    <source>
        <strain evidence="4 5">DSMZ 700</strain>
    </source>
</reference>
<evidence type="ECO:0000256" key="2">
    <source>
        <dbReference type="SAM" id="SignalP"/>
    </source>
</evidence>
<feature type="signal peptide" evidence="2">
    <location>
        <begin position="1"/>
        <end position="23"/>
    </location>
</feature>
<accession>A0AAW9DQ79</accession>
<dbReference type="NCBIfam" id="TIGR02595">
    <property type="entry name" value="PEP_CTERM"/>
    <property type="match status" value="1"/>
</dbReference>
<keyword evidence="1" id="KW-0472">Membrane</keyword>
<evidence type="ECO:0000256" key="1">
    <source>
        <dbReference type="SAM" id="Phobius"/>
    </source>
</evidence>
<keyword evidence="5" id="KW-1185">Reference proteome</keyword>
<keyword evidence="1" id="KW-1133">Transmembrane helix</keyword>
<feature type="domain" description="Ice-binding protein C-terminal" evidence="3">
    <location>
        <begin position="221"/>
        <end position="245"/>
    </location>
</feature>
<dbReference type="RefSeq" id="WP_319613332.1">
    <property type="nucleotide sequence ID" value="NZ_JAWXYB010000018.1"/>
</dbReference>
<comment type="caution">
    <text evidence="4">The sequence shown here is derived from an EMBL/GenBank/DDBJ whole genome shotgun (WGS) entry which is preliminary data.</text>
</comment>
<gene>
    <name evidence="4" type="ORF">SIL87_06345</name>
</gene>
<dbReference type="AlphaFoldDB" id="A0AAW9DQ79"/>
<evidence type="ECO:0000259" key="3">
    <source>
        <dbReference type="Pfam" id="PF07589"/>
    </source>
</evidence>
<keyword evidence="2" id="KW-0732">Signal</keyword>
<proteinExistence type="predicted"/>
<sequence>MRISKLLLATVVATTASLTVARAGTDLVTNGNFASTSPSTTVSTQFGTSYKAGQFVTGWTGNNGYEIWFPNAKAASTENTVGQYSYTGKEEMYAVNPVPGGNTAFVGLDGDQTDGIQSSLSQTINNLVAGSTYDVSFYWGAGQMQSRTGATTEQLQVSLGTSKQYTTTLDNPSKGFTGWYKEVMQFTASSTSELLNFLSIGSPTGEPPMAVLTGVSMQQVPVPEPSSLAILGAGLVGLGLVIRRRRNGRKSIKG</sequence>
<dbReference type="Proteomes" id="UP001279553">
    <property type="component" value="Unassembled WGS sequence"/>
</dbReference>
<evidence type="ECO:0000313" key="5">
    <source>
        <dbReference type="Proteomes" id="UP001279553"/>
    </source>
</evidence>
<evidence type="ECO:0000313" key="4">
    <source>
        <dbReference type="EMBL" id="MDX5930380.1"/>
    </source>
</evidence>
<name>A0AAW9DQ79_ACIAO</name>
<dbReference type="EMBL" id="JAWXYB010000018">
    <property type="protein sequence ID" value="MDX5930380.1"/>
    <property type="molecule type" value="Genomic_DNA"/>
</dbReference>
<dbReference type="Pfam" id="PF07589">
    <property type="entry name" value="PEP-CTERM"/>
    <property type="match status" value="1"/>
</dbReference>
<protein>
    <submittedName>
        <fullName evidence="4">PEP-CTERM sorting domain-containing protein</fullName>
    </submittedName>
</protein>
<feature type="transmembrane region" description="Helical" evidence="1">
    <location>
        <begin position="226"/>
        <end position="243"/>
    </location>
</feature>